<keyword evidence="2" id="KW-0472">Membrane</keyword>
<feature type="region of interest" description="Disordered" evidence="1">
    <location>
        <begin position="567"/>
        <end position="642"/>
    </location>
</feature>
<feature type="compositionally biased region" description="Basic and acidic residues" evidence="1">
    <location>
        <begin position="874"/>
        <end position="885"/>
    </location>
</feature>
<feature type="compositionally biased region" description="Polar residues" evidence="1">
    <location>
        <begin position="365"/>
        <end position="379"/>
    </location>
</feature>
<evidence type="ECO:0000256" key="1">
    <source>
        <dbReference type="SAM" id="MobiDB-lite"/>
    </source>
</evidence>
<feature type="region of interest" description="Disordered" evidence="1">
    <location>
        <begin position="451"/>
        <end position="532"/>
    </location>
</feature>
<evidence type="ECO:0000313" key="4">
    <source>
        <dbReference type="Proteomes" id="UP000007307"/>
    </source>
</evidence>
<reference evidence="3 4" key="1">
    <citation type="journal article" date="2009" name="BMC Genomics">
        <title>Conservation in the face of diversity: multistrain analysis of an intracellular bacterium.</title>
        <authorList>
            <person name="Dark M.J."/>
            <person name="Herndon D.R."/>
            <person name="Kappmeyer L.S."/>
            <person name="Gonzales M.P."/>
            <person name="Nordeen E."/>
            <person name="Palmer G.H."/>
            <person name="Knowles D.P. Jr."/>
            <person name="Brayton K.A."/>
        </authorList>
    </citation>
    <scope>NUCLEOTIDE SEQUENCE [LARGE SCALE GENOMIC DNA]</scope>
    <source>
        <strain evidence="3 4">Florida</strain>
    </source>
</reference>
<dbReference type="HOGENOM" id="CLU_239496_0_0_5"/>
<accession>B9KIK2</accession>
<gene>
    <name evidence="3" type="ordered locus">AMF_457</name>
</gene>
<feature type="compositionally biased region" description="Low complexity" evidence="1">
    <location>
        <begin position="583"/>
        <end position="617"/>
    </location>
</feature>
<feature type="compositionally biased region" description="Polar residues" evidence="1">
    <location>
        <begin position="770"/>
        <end position="783"/>
    </location>
</feature>
<feature type="compositionally biased region" description="Polar residues" evidence="1">
    <location>
        <begin position="203"/>
        <end position="216"/>
    </location>
</feature>
<feature type="region of interest" description="Disordered" evidence="1">
    <location>
        <begin position="868"/>
        <end position="896"/>
    </location>
</feature>
<feature type="compositionally biased region" description="Polar residues" evidence="1">
    <location>
        <begin position="53"/>
        <end position="63"/>
    </location>
</feature>
<feature type="compositionally biased region" description="Low complexity" evidence="1">
    <location>
        <begin position="485"/>
        <end position="507"/>
    </location>
</feature>
<feature type="region of interest" description="Disordered" evidence="1">
    <location>
        <begin position="332"/>
        <end position="419"/>
    </location>
</feature>
<proteinExistence type="predicted"/>
<feature type="compositionally biased region" description="Basic and acidic residues" evidence="1">
    <location>
        <begin position="273"/>
        <end position="283"/>
    </location>
</feature>
<feature type="transmembrane region" description="Helical" evidence="2">
    <location>
        <begin position="100"/>
        <end position="125"/>
    </location>
</feature>
<dbReference type="KEGG" id="amf:AMF_457"/>
<feature type="compositionally biased region" description="Polar residues" evidence="1">
    <location>
        <begin position="752"/>
        <end position="763"/>
    </location>
</feature>
<feature type="compositionally biased region" description="Polar residues" evidence="1">
    <location>
        <begin position="694"/>
        <end position="725"/>
    </location>
</feature>
<keyword evidence="4" id="KW-1185">Reference proteome</keyword>
<feature type="compositionally biased region" description="Polar residues" evidence="1">
    <location>
        <begin position="454"/>
        <end position="474"/>
    </location>
</feature>
<keyword evidence="2" id="KW-1133">Transmembrane helix</keyword>
<keyword evidence="2" id="KW-0812">Transmembrane</keyword>
<feature type="region of interest" description="Disordered" evidence="1">
    <location>
        <begin position="262"/>
        <end position="312"/>
    </location>
</feature>
<feature type="transmembrane region" description="Helical" evidence="2">
    <location>
        <begin position="73"/>
        <end position="94"/>
    </location>
</feature>
<protein>
    <submittedName>
        <fullName evidence="3">Uncharacterized protein</fullName>
    </submittedName>
</protein>
<name>B9KIK2_ANAMF</name>
<sequence length="1704" mass="181399">MCLLCNSTWDLGLGYVFLKTCILKWQQQMIGEDIAAVTSPAQHEGLSEEQEDTSQSQGSTRPHATTHADKTKIILAVVFVALVIYLAASFYVAATQLSAAGLAVVGAVNALVVICTIICMCICVAGKEDRSLERISQDPILSTEEVSLGTIECDGPTVAENAPHQDLHNGGARPLTAASEVDTAHTSAPQPGPFIPAGDTNKKSPTTRPVTITTKAEITPPPAPRRFGSPKHSDIGPLAPQSSPLSFICKQTPAEQPVAATNAVDALPPLPPERSKSARKLGEHSPAQQHLPPLPEGVQLSSSSAQQHGASRIHIESKIKAGIDEPFTATLPLLPRHTRTGSLSDTKSPLAPQRFGSPKHPGASSIAQWPSTLASTSKKTPAAKPIVNMPDADLPADTASPLVPQSDPTSLASTDKPALAKKPVTAIGAASKLVPKCSKFARKLSAGLLPKHLGNSQQKSTLPTTPAGNTSKATTAKPADMAGASLLLSTTPPPVSQSSPSTLQSTSEKVPATQSITITTKATPPPAPRRSESLKYMGMSSLAQRSGIPAPTSKKTPATKPISVIDADLPADTTPPLVPQSGPASLASANKPAPAKKPVTMTSAGPASAAKPPLAAPRSFGSPGRMGVSSLAQQRRDVPQTHNASAIDKLLDIDELFAATLQQLSQKQTGTGPASATKPPLAAPRSFGSPRCMSVSSLAQRSGTPASTSKNTPVTAIGASSSSDTKPPLVPQSGQTSLASTDKPAPAKKPVTMTSAGPSSSTVPPLVPQSGLTSLASTDTTRPVTKPVTMISAGPSSSTVPPAAPKRSKAPENSGVGSSAQQHLLPLPEGAQFPLSSAQQHGAAKAHNEPKIDDLLGIDELFAAALQQTGDTESSTRELEHKPALHDQPQSSPWTTGRTMQLSVNAPKFKASNAHKSSLSFKAVASAVKRGTAGNLKTQLQSGVRKAQHGLLKKVEHATDALSKRAATKPSRYERLSPEITRPCSPAHSDVATPDDYSDTAAIIHYDGNQPHGAESSGTIADSLYPTNWEACSAATRVDEESSAADAQCQKAQVAGTPHNSDVASSATKPTTTLKKIKKKAASLGKTVTRAAYVAYIGAELAFGIHDAAPSKAYGFQLAPEIAAGGPQDVYLLIRGKKAHLFALAAISDVKTRNLWLCTGNLHTKRGHISISNLEFRIMSAGDERSFEYKSQYQIALKLIMPPFGAVPRLLTSAQHAFSISHSGKSRDIFLTTRVGTNSRTNIIKLVATSAPFKSYRKAFFYTYTESVIHAMVEHMNAAMRRELTHVNQQSLTICAALDIYAQQSHEGMQRTITDFFLRTPLGRAVYSDTALCIEYIGELIRFCSSLDNYPAHHALFWRLVIQEVWGDCRFLGNGAPRHLSRALEYDTEFVIDLHVICASVCKKQAITDREEVYSFIETLMHLHKSTSDSLGTRLVHYIALATVASPRLSKGLKAADIQHERWKKLLRTAEHTLKLYQLDAEASTIKALSKTSGAKHPCRINTVLLSDFTETTAYGIALQNDQKLQQLRNILGPDYAPHQLALAPESVAHIVDTHTHEKGGEFIPYAVFVSHLQDVYLRVAGKYYSQSVVPKLLSHWGKIREQNSHVLGAPKNEDARAAIRLLEAKISNVKWCTYDRAPAPLSPNTRLTSHTINYPFSDRTIERIGDAAFTGFLSVVSVSPAMQRLHLLQPECSIHLDVARAIS</sequence>
<feature type="region of interest" description="Disordered" evidence="1">
    <location>
        <begin position="667"/>
        <end position="821"/>
    </location>
</feature>
<evidence type="ECO:0000256" key="2">
    <source>
        <dbReference type="SAM" id="Phobius"/>
    </source>
</evidence>
<feature type="region of interest" description="Disordered" evidence="1">
    <location>
        <begin position="184"/>
        <end position="243"/>
    </location>
</feature>
<dbReference type="EMBL" id="CP001079">
    <property type="protein sequence ID" value="ACM49314.1"/>
    <property type="molecule type" value="Genomic_DNA"/>
</dbReference>
<dbReference type="Proteomes" id="UP000007307">
    <property type="component" value="Chromosome"/>
</dbReference>
<feature type="region of interest" description="Disordered" evidence="1">
    <location>
        <begin position="41"/>
        <end position="65"/>
    </location>
</feature>
<evidence type="ECO:0000313" key="3">
    <source>
        <dbReference type="EMBL" id="ACM49314.1"/>
    </source>
</evidence>
<feature type="compositionally biased region" description="Polar residues" evidence="1">
    <location>
        <begin position="299"/>
        <end position="309"/>
    </location>
</feature>
<organism evidence="3 4">
    <name type="scientific">Anaplasma marginale (strain Florida)</name>
    <dbReference type="NCBI Taxonomy" id="320483"/>
    <lineage>
        <taxon>Bacteria</taxon>
        <taxon>Pseudomonadati</taxon>
        <taxon>Pseudomonadota</taxon>
        <taxon>Alphaproteobacteria</taxon>
        <taxon>Rickettsiales</taxon>
        <taxon>Anaplasmataceae</taxon>
        <taxon>Anaplasma</taxon>
    </lineage>
</organism>
<dbReference type="STRING" id="320483.AMF_457"/>